<dbReference type="GO" id="GO:0042597">
    <property type="term" value="C:periplasmic space"/>
    <property type="evidence" value="ECO:0007669"/>
    <property type="project" value="InterPro"/>
</dbReference>
<organism evidence="4 5">
    <name type="scientific">Rhizobium hainanense</name>
    <dbReference type="NCBI Taxonomy" id="52131"/>
    <lineage>
        <taxon>Bacteria</taxon>
        <taxon>Pseudomonadati</taxon>
        <taxon>Pseudomonadota</taxon>
        <taxon>Alphaproteobacteria</taxon>
        <taxon>Hyphomicrobiales</taxon>
        <taxon>Rhizobiaceae</taxon>
        <taxon>Rhizobium/Agrobacterium group</taxon>
        <taxon>Rhizobium</taxon>
    </lineage>
</organism>
<dbReference type="Pfam" id="PF05426">
    <property type="entry name" value="Alginate_lyase"/>
    <property type="match status" value="1"/>
</dbReference>
<gene>
    <name evidence="4" type="ORF">GA0061100_1114</name>
</gene>
<dbReference type="STRING" id="52131.GA0061100_1114"/>
<proteinExistence type="predicted"/>
<keyword evidence="1" id="KW-0732">Signal</keyword>
<evidence type="ECO:0000313" key="4">
    <source>
        <dbReference type="EMBL" id="SCB34537.1"/>
    </source>
</evidence>
<name>A0A1C3W380_9HYPH</name>
<reference evidence="5" key="1">
    <citation type="submission" date="2016-08" db="EMBL/GenBank/DDBJ databases">
        <authorList>
            <person name="Varghese N."/>
            <person name="Submissions Spin"/>
        </authorList>
    </citation>
    <scope>NUCLEOTIDE SEQUENCE [LARGE SCALE GENOMIC DNA]</scope>
    <source>
        <strain evidence="5">CCBAU 57015</strain>
    </source>
</reference>
<dbReference type="GO" id="GO:0016829">
    <property type="term" value="F:lyase activity"/>
    <property type="evidence" value="ECO:0007669"/>
    <property type="project" value="UniProtKB-KW"/>
</dbReference>
<dbReference type="EMBL" id="FMAC01000011">
    <property type="protein sequence ID" value="SCB34537.1"/>
    <property type="molecule type" value="Genomic_DNA"/>
</dbReference>
<dbReference type="AlphaFoldDB" id="A0A1C3W380"/>
<dbReference type="InterPro" id="IPR008397">
    <property type="entry name" value="Alginate_lyase_dom"/>
</dbReference>
<dbReference type="InterPro" id="IPR008929">
    <property type="entry name" value="Chondroitin_lyas"/>
</dbReference>
<keyword evidence="5" id="KW-1185">Reference proteome</keyword>
<dbReference type="Gene3D" id="1.50.10.100">
    <property type="entry name" value="Chondroitin AC/alginate lyase"/>
    <property type="match status" value="1"/>
</dbReference>
<evidence type="ECO:0000256" key="2">
    <source>
        <dbReference type="ARBA" id="ARBA00023239"/>
    </source>
</evidence>
<evidence type="ECO:0000259" key="3">
    <source>
        <dbReference type="Pfam" id="PF05426"/>
    </source>
</evidence>
<dbReference type="Proteomes" id="UP000186228">
    <property type="component" value="Unassembled WGS sequence"/>
</dbReference>
<dbReference type="RefSeq" id="WP_208621587.1">
    <property type="nucleotide sequence ID" value="NZ_FMAC01000011.1"/>
</dbReference>
<accession>A0A1C3W380</accession>
<protein>
    <submittedName>
        <fullName evidence="4">Poly(Beta-D-mannuronate) lyase</fullName>
    </submittedName>
</protein>
<evidence type="ECO:0000313" key="5">
    <source>
        <dbReference type="Proteomes" id="UP000186228"/>
    </source>
</evidence>
<evidence type="ECO:0000256" key="1">
    <source>
        <dbReference type="ARBA" id="ARBA00022729"/>
    </source>
</evidence>
<feature type="domain" description="Alginate lyase" evidence="3">
    <location>
        <begin position="73"/>
        <end position="264"/>
    </location>
</feature>
<dbReference type="SUPFAM" id="SSF48230">
    <property type="entry name" value="Chondroitin AC/alginate lyase"/>
    <property type="match status" value="1"/>
</dbReference>
<sequence>MVASFKTPVGRKRTYPAMLLGMLIVFTFPFAVRAEACTAPPPISAIDPPGFYDDPDGYGRVIKPLHAFIEKVNKAADSGDKACLVELLDTWAHSNALMSPIKGYQGYYERTWAGTDFALALLRFFPQSKNDAPAVPPAISKWLIEIATSTRDANAINRLHNNLVYWAGLNLTAIGTLMKRPDLIDAGIARAREGIKDIQPNGTLERELKRGDRALHYHNFALIPLVFTAELAQARHVDLYSENNGAIRRLANVVIAAVLNQSSFSAYTSTPQHLFPWTFAGDLAWMEPYQARFHDPRLATLIARRRPFLNPRLGGNVTAAWSGRPTMERP</sequence>
<keyword evidence="2 4" id="KW-0456">Lyase</keyword>